<dbReference type="EMBL" id="JACIBT010000015">
    <property type="protein sequence ID" value="MBB3668343.1"/>
    <property type="molecule type" value="Genomic_DNA"/>
</dbReference>
<feature type="transmembrane region" description="Helical" evidence="7">
    <location>
        <begin position="179"/>
        <end position="199"/>
    </location>
</feature>
<feature type="transmembrane region" description="Helical" evidence="7">
    <location>
        <begin position="278"/>
        <end position="298"/>
    </location>
</feature>
<reference evidence="10 11" key="1">
    <citation type="submission" date="2020-08" db="EMBL/GenBank/DDBJ databases">
        <title>Sequencing the genomes of 1000 actinobacteria strains.</title>
        <authorList>
            <person name="Klenk H.-P."/>
        </authorList>
    </citation>
    <scope>NUCLEOTIDE SEQUENCE [LARGE SCALE GENOMIC DNA]</scope>
    <source>
        <strain evidence="10 11">DSM 28238</strain>
    </source>
</reference>
<evidence type="ECO:0000256" key="1">
    <source>
        <dbReference type="ARBA" id="ARBA00004651"/>
    </source>
</evidence>
<feature type="domain" description="ABC transmembrane type-1" evidence="9">
    <location>
        <begin position="108"/>
        <end position="299"/>
    </location>
</feature>
<gene>
    <name evidence="10" type="ORF">FHX47_001978</name>
</gene>
<evidence type="ECO:0000256" key="3">
    <source>
        <dbReference type="ARBA" id="ARBA00022475"/>
    </source>
</evidence>
<dbReference type="InterPro" id="IPR035906">
    <property type="entry name" value="MetI-like_sf"/>
</dbReference>
<dbReference type="PROSITE" id="PS50928">
    <property type="entry name" value="ABC_TM1"/>
    <property type="match status" value="1"/>
</dbReference>
<evidence type="ECO:0000313" key="10">
    <source>
        <dbReference type="EMBL" id="MBB3668343.1"/>
    </source>
</evidence>
<dbReference type="InterPro" id="IPR000515">
    <property type="entry name" value="MetI-like"/>
</dbReference>
<evidence type="ECO:0000256" key="6">
    <source>
        <dbReference type="ARBA" id="ARBA00023136"/>
    </source>
</evidence>
<evidence type="ECO:0000313" key="11">
    <source>
        <dbReference type="Proteomes" id="UP000547528"/>
    </source>
</evidence>
<dbReference type="RefSeq" id="WP_183358751.1">
    <property type="nucleotide sequence ID" value="NZ_BAABKR010000001.1"/>
</dbReference>
<evidence type="ECO:0000256" key="2">
    <source>
        <dbReference type="ARBA" id="ARBA00022448"/>
    </source>
</evidence>
<organism evidence="10 11">
    <name type="scientific">Garicola koreensis</name>
    <dbReference type="NCBI Taxonomy" id="1262554"/>
    <lineage>
        <taxon>Bacteria</taxon>
        <taxon>Bacillati</taxon>
        <taxon>Actinomycetota</taxon>
        <taxon>Actinomycetes</taxon>
        <taxon>Micrococcales</taxon>
        <taxon>Micrococcaceae</taxon>
        <taxon>Garicola</taxon>
    </lineage>
</organism>
<dbReference type="AlphaFoldDB" id="A0A7W5TV65"/>
<feature type="region of interest" description="Disordered" evidence="8">
    <location>
        <begin position="1"/>
        <end position="45"/>
    </location>
</feature>
<keyword evidence="6 7" id="KW-0472">Membrane</keyword>
<keyword evidence="3" id="KW-1003">Cell membrane</keyword>
<accession>A0A7W5TV65</accession>
<sequence length="313" mass="34285">MTNTASTESKLPEAPGAALEPTKPAGGVKDVRSPKPGKARKPADRPNVVGGALGWIWLGIIILPIYYIVITSFRTSEDLRANNQLIPSSEPTIAPFIRVIENDFFQFFLNSVVVTLSTVAAVLAVSLMAAYYITRATTFGGNRLFQLILLGIAIPVQATIIPVYYLIRELGLYDTLWALILPQIAFAIPLSVLIIVNFVRDIPNELFESMRVDGAGEWKILWSLVLPMAKPALMTVGIYQALQVWNGFLFPLVLTQSREVRVIPLSLWEYQGQFGIDVPATLAAVVLSAVPLLIAYILGRRYIVAGLTAGFSK</sequence>
<evidence type="ECO:0000256" key="7">
    <source>
        <dbReference type="RuleBase" id="RU363032"/>
    </source>
</evidence>
<evidence type="ECO:0000256" key="8">
    <source>
        <dbReference type="SAM" id="MobiDB-lite"/>
    </source>
</evidence>
<keyword evidence="5 7" id="KW-1133">Transmembrane helix</keyword>
<name>A0A7W5TV65_9MICC</name>
<dbReference type="GO" id="GO:0055085">
    <property type="term" value="P:transmembrane transport"/>
    <property type="evidence" value="ECO:0007669"/>
    <property type="project" value="InterPro"/>
</dbReference>
<dbReference type="Proteomes" id="UP000547528">
    <property type="component" value="Unassembled WGS sequence"/>
</dbReference>
<evidence type="ECO:0000256" key="4">
    <source>
        <dbReference type="ARBA" id="ARBA00022692"/>
    </source>
</evidence>
<dbReference type="SUPFAM" id="SSF161098">
    <property type="entry name" value="MetI-like"/>
    <property type="match status" value="1"/>
</dbReference>
<comment type="similarity">
    <text evidence="7">Belongs to the binding-protein-dependent transport system permease family.</text>
</comment>
<dbReference type="PANTHER" id="PTHR43744:SF12">
    <property type="entry name" value="ABC TRANSPORTER PERMEASE PROTEIN MG189-RELATED"/>
    <property type="match status" value="1"/>
</dbReference>
<keyword evidence="4 7" id="KW-0812">Transmembrane</keyword>
<feature type="transmembrane region" description="Helical" evidence="7">
    <location>
        <begin position="107"/>
        <end position="132"/>
    </location>
</feature>
<proteinExistence type="inferred from homology"/>
<comment type="caution">
    <text evidence="10">The sequence shown here is derived from an EMBL/GenBank/DDBJ whole genome shotgun (WGS) entry which is preliminary data.</text>
</comment>
<dbReference type="Gene3D" id="1.10.3720.10">
    <property type="entry name" value="MetI-like"/>
    <property type="match status" value="1"/>
</dbReference>
<protein>
    <submittedName>
        <fullName evidence="10">Raffinose/stachyose/melibiose transport system permease protein</fullName>
    </submittedName>
</protein>
<evidence type="ECO:0000259" key="9">
    <source>
        <dbReference type="PROSITE" id="PS50928"/>
    </source>
</evidence>
<feature type="transmembrane region" description="Helical" evidence="7">
    <location>
        <begin position="220"/>
        <end position="242"/>
    </location>
</feature>
<comment type="subcellular location">
    <subcellularLocation>
        <location evidence="1 7">Cell membrane</location>
        <topology evidence="1 7">Multi-pass membrane protein</topology>
    </subcellularLocation>
</comment>
<dbReference type="GO" id="GO:0005886">
    <property type="term" value="C:plasma membrane"/>
    <property type="evidence" value="ECO:0007669"/>
    <property type="project" value="UniProtKB-SubCell"/>
</dbReference>
<keyword evidence="2 7" id="KW-0813">Transport</keyword>
<dbReference type="CDD" id="cd06261">
    <property type="entry name" value="TM_PBP2"/>
    <property type="match status" value="1"/>
</dbReference>
<feature type="transmembrane region" description="Helical" evidence="7">
    <location>
        <begin position="144"/>
        <end position="167"/>
    </location>
</feature>
<dbReference type="PANTHER" id="PTHR43744">
    <property type="entry name" value="ABC TRANSPORTER PERMEASE PROTEIN MG189-RELATED-RELATED"/>
    <property type="match status" value="1"/>
</dbReference>
<dbReference type="Pfam" id="PF00528">
    <property type="entry name" value="BPD_transp_1"/>
    <property type="match status" value="1"/>
</dbReference>
<evidence type="ECO:0000256" key="5">
    <source>
        <dbReference type="ARBA" id="ARBA00022989"/>
    </source>
</evidence>
<keyword evidence="11" id="KW-1185">Reference proteome</keyword>
<feature type="transmembrane region" description="Helical" evidence="7">
    <location>
        <begin position="48"/>
        <end position="69"/>
    </location>
</feature>